<evidence type="ECO:0000259" key="10">
    <source>
        <dbReference type="PROSITE" id="PS50023"/>
    </source>
</evidence>
<keyword evidence="11" id="KW-1185">Reference proteome</keyword>
<keyword evidence="4" id="KW-0677">Repeat</keyword>
<dbReference type="GO" id="GO:0046872">
    <property type="term" value="F:metal ion binding"/>
    <property type="evidence" value="ECO:0007669"/>
    <property type="project" value="UniProtKB-KW"/>
</dbReference>
<accession>A0AAJ7R962</accession>
<sequence length="369" mass="37841">MENDNVLINGTASLPDNEQINPGSSSYTDNVVELNQSENINENDDRLRGGCGGGSCGSGSSRVPLTGSGGCCSSGTDGGCGCSTRIGKSFSDSFCDTEGTCASAGSSRRMTGYETCPPRDPEPCYHGGSSSCTAAGCSPPCGGRQGCCPPLGCRPLCIKPPRCNPPCTGELQGCGGGGCCAGGCRGGCGKNGRLCMPLRSCSVPPCQPTAGRSYGSPCLPPRACPPQPPCCRSPRIMGTPSSMSGSSGGSSLCCRSKSPGRTSRGGGCCSPQDDNCCCQPRLPSGCECLGGGLDCQRCGRKVYQAEMQIASGIPYHNICFSCFCCRKPLESLTYQENCGEIYCKQCYVRNFGPQGYGYGAGAGVLQTPM</sequence>
<dbReference type="GO" id="GO:0030018">
    <property type="term" value="C:Z disc"/>
    <property type="evidence" value="ECO:0007669"/>
    <property type="project" value="TreeGrafter"/>
</dbReference>
<comment type="subcellular location">
    <subcellularLocation>
        <location evidence="1">Nucleus</location>
    </subcellularLocation>
</comment>
<evidence type="ECO:0000256" key="8">
    <source>
        <dbReference type="PROSITE-ProRule" id="PRU00125"/>
    </source>
</evidence>
<dbReference type="GO" id="GO:0005634">
    <property type="term" value="C:nucleus"/>
    <property type="evidence" value="ECO:0007669"/>
    <property type="project" value="UniProtKB-SubCell"/>
</dbReference>
<evidence type="ECO:0000256" key="5">
    <source>
        <dbReference type="ARBA" id="ARBA00022833"/>
    </source>
</evidence>
<dbReference type="GO" id="GO:0060537">
    <property type="term" value="P:muscle tissue development"/>
    <property type="evidence" value="ECO:0007669"/>
    <property type="project" value="TreeGrafter"/>
</dbReference>
<dbReference type="Pfam" id="PF00412">
    <property type="entry name" value="LIM"/>
    <property type="match status" value="1"/>
</dbReference>
<dbReference type="GO" id="GO:0007517">
    <property type="term" value="P:muscle organ development"/>
    <property type="evidence" value="ECO:0007669"/>
    <property type="project" value="UniProtKB-KW"/>
</dbReference>
<evidence type="ECO:0000256" key="6">
    <source>
        <dbReference type="ARBA" id="ARBA00023038"/>
    </source>
</evidence>
<dbReference type="PROSITE" id="PS00478">
    <property type="entry name" value="LIM_DOMAIN_1"/>
    <property type="match status" value="1"/>
</dbReference>
<evidence type="ECO:0000313" key="12">
    <source>
        <dbReference type="RefSeq" id="XP_024936655.1"/>
    </source>
</evidence>
<dbReference type="SUPFAM" id="SSF57716">
    <property type="entry name" value="Glucocorticoid receptor-like (DNA-binding domain)"/>
    <property type="match status" value="2"/>
</dbReference>
<dbReference type="GO" id="GO:0045214">
    <property type="term" value="P:sarcomere organization"/>
    <property type="evidence" value="ECO:0007669"/>
    <property type="project" value="TreeGrafter"/>
</dbReference>
<keyword evidence="5 8" id="KW-0862">Zinc</keyword>
<evidence type="ECO:0000256" key="9">
    <source>
        <dbReference type="SAM" id="MobiDB-lite"/>
    </source>
</evidence>
<dbReference type="SMART" id="SM00132">
    <property type="entry name" value="LIM"/>
    <property type="match status" value="1"/>
</dbReference>
<gene>
    <name evidence="12" type="primary">LOC107263752</name>
</gene>
<dbReference type="InterPro" id="IPR001781">
    <property type="entry name" value="Znf_LIM"/>
</dbReference>
<feature type="domain" description="LIM zinc-binding" evidence="10">
    <location>
        <begin position="293"/>
        <end position="353"/>
    </location>
</feature>
<dbReference type="FunFam" id="2.10.110.10:FF:000001">
    <property type="entry name" value="Cysteine and glycine-rich protein 1"/>
    <property type="match status" value="1"/>
</dbReference>
<evidence type="ECO:0000313" key="11">
    <source>
        <dbReference type="Proteomes" id="UP000694920"/>
    </source>
</evidence>
<proteinExistence type="predicted"/>
<evidence type="ECO:0000256" key="2">
    <source>
        <dbReference type="ARBA" id="ARBA00022541"/>
    </source>
</evidence>
<dbReference type="RefSeq" id="XP_024936655.1">
    <property type="nucleotide sequence ID" value="XM_025080887.1"/>
</dbReference>
<keyword evidence="6 8" id="KW-0440">LIM domain</keyword>
<dbReference type="GeneID" id="107263752"/>
<dbReference type="PANTHER" id="PTHR24215:SF35">
    <property type="entry name" value="MUSCLE LIM PROTEIN MLP84B"/>
    <property type="match status" value="1"/>
</dbReference>
<reference evidence="12" key="1">
    <citation type="submission" date="2025-08" db="UniProtKB">
        <authorList>
            <consortium name="RefSeq"/>
        </authorList>
    </citation>
    <scope>IDENTIFICATION</scope>
</reference>
<evidence type="ECO:0000256" key="4">
    <source>
        <dbReference type="ARBA" id="ARBA00022737"/>
    </source>
</evidence>
<feature type="region of interest" description="Disordered" evidence="9">
    <location>
        <begin position="1"/>
        <end position="26"/>
    </location>
</feature>
<evidence type="ECO:0000256" key="1">
    <source>
        <dbReference type="ARBA" id="ARBA00004123"/>
    </source>
</evidence>
<dbReference type="GO" id="GO:0042805">
    <property type="term" value="F:actinin binding"/>
    <property type="evidence" value="ECO:0007669"/>
    <property type="project" value="TreeGrafter"/>
</dbReference>
<dbReference type="PROSITE" id="PS50023">
    <property type="entry name" value="LIM_DOMAIN_2"/>
    <property type="match status" value="1"/>
</dbReference>
<name>A0AAJ7R962_CEPCN</name>
<keyword evidence="2" id="KW-0517">Myogenesis</keyword>
<dbReference type="AlphaFoldDB" id="A0AAJ7R962"/>
<keyword evidence="3 8" id="KW-0479">Metal-binding</keyword>
<evidence type="ECO:0000256" key="7">
    <source>
        <dbReference type="ARBA" id="ARBA00023242"/>
    </source>
</evidence>
<dbReference type="PANTHER" id="PTHR24215">
    <property type="entry name" value="RHO-GTPASE-ACTIVATING PROTEIN LRG1"/>
    <property type="match status" value="1"/>
</dbReference>
<evidence type="ECO:0000256" key="3">
    <source>
        <dbReference type="ARBA" id="ARBA00022723"/>
    </source>
</evidence>
<organism evidence="11 12">
    <name type="scientific">Cephus cinctus</name>
    <name type="common">Wheat stem sawfly</name>
    <dbReference type="NCBI Taxonomy" id="211228"/>
    <lineage>
        <taxon>Eukaryota</taxon>
        <taxon>Metazoa</taxon>
        <taxon>Ecdysozoa</taxon>
        <taxon>Arthropoda</taxon>
        <taxon>Hexapoda</taxon>
        <taxon>Insecta</taxon>
        <taxon>Pterygota</taxon>
        <taxon>Neoptera</taxon>
        <taxon>Endopterygota</taxon>
        <taxon>Hymenoptera</taxon>
        <taxon>Cephoidea</taxon>
        <taxon>Cephidae</taxon>
        <taxon>Cephus</taxon>
    </lineage>
</organism>
<protein>
    <submittedName>
        <fullName evidence="12">Keratin-associated protein 5-4 isoform X3</fullName>
    </submittedName>
</protein>
<dbReference type="GO" id="GO:0008307">
    <property type="term" value="F:structural constituent of muscle"/>
    <property type="evidence" value="ECO:0007669"/>
    <property type="project" value="TreeGrafter"/>
</dbReference>
<keyword evidence="7" id="KW-0539">Nucleus</keyword>
<dbReference type="Gene3D" id="2.10.110.10">
    <property type="entry name" value="Cysteine Rich Protein"/>
    <property type="match status" value="1"/>
</dbReference>
<dbReference type="Proteomes" id="UP000694920">
    <property type="component" value="Unplaced"/>
</dbReference>